<gene>
    <name evidence="6" type="ORF">D3873_06940</name>
    <name evidence="7" type="ORF">D3873_08990</name>
</gene>
<accession>A0A385YT49</accession>
<evidence type="ECO:0000313" key="6">
    <source>
        <dbReference type="EMBL" id="AYC29635.1"/>
    </source>
</evidence>
<feature type="transmembrane region" description="Helical" evidence="5">
    <location>
        <begin position="46"/>
        <end position="62"/>
    </location>
</feature>
<keyword evidence="4 5" id="KW-0472">Membrane</keyword>
<sequence length="84" mass="9492">MTEKTSAPFDKGMIIRTTLFAVAMLNQLLVNQGYSPLPFEDESVEYALTSTLTVVTGIWAWWKNNNVTRKARKAAQLSQVKELE</sequence>
<dbReference type="AlphaFoldDB" id="A0A385YT49"/>
<proteinExistence type="predicted"/>
<organism evidence="7 8">
    <name type="scientific">Paenisporosarcina cavernae</name>
    <dbReference type="NCBI Taxonomy" id="2320858"/>
    <lineage>
        <taxon>Bacteria</taxon>
        <taxon>Bacillati</taxon>
        <taxon>Bacillota</taxon>
        <taxon>Bacilli</taxon>
        <taxon>Bacillales</taxon>
        <taxon>Caryophanaceae</taxon>
        <taxon>Paenisporosarcina</taxon>
    </lineage>
</organism>
<dbReference type="Pfam" id="PF04688">
    <property type="entry name" value="Holin_SPP1"/>
    <property type="match status" value="1"/>
</dbReference>
<evidence type="ECO:0000313" key="7">
    <source>
        <dbReference type="EMBL" id="AYC29999.1"/>
    </source>
</evidence>
<dbReference type="EMBL" id="CP032418">
    <property type="protein sequence ID" value="AYC29999.1"/>
    <property type="molecule type" value="Genomic_DNA"/>
</dbReference>
<keyword evidence="8" id="KW-1185">Reference proteome</keyword>
<reference evidence="7" key="1">
    <citation type="submission" date="2018-09" db="EMBL/GenBank/DDBJ databases">
        <authorList>
            <person name="Parvin R."/>
            <person name="Begum J.A."/>
            <person name="Chowdhury E.H."/>
            <person name="Islam M.R."/>
            <person name="Harder T."/>
        </authorList>
    </citation>
    <scope>NUCLEOTIDE SEQUENCE</scope>
    <source>
        <strain evidence="7">K2R23-3</strain>
    </source>
</reference>
<dbReference type="InterPro" id="IPR006479">
    <property type="entry name" value="Holin"/>
</dbReference>
<dbReference type="GO" id="GO:0016020">
    <property type="term" value="C:membrane"/>
    <property type="evidence" value="ECO:0007669"/>
    <property type="project" value="UniProtKB-SubCell"/>
</dbReference>
<protein>
    <submittedName>
        <fullName evidence="7">Phage holin</fullName>
    </submittedName>
</protein>
<dbReference type="KEGG" id="paek:D3873_06940"/>
<dbReference type="RefSeq" id="WP_119883373.1">
    <property type="nucleotide sequence ID" value="NZ_CP032418.1"/>
</dbReference>
<evidence type="ECO:0000313" key="8">
    <source>
        <dbReference type="Proteomes" id="UP000265725"/>
    </source>
</evidence>
<reference evidence="8" key="2">
    <citation type="submission" date="2018-09" db="EMBL/GenBank/DDBJ databases">
        <authorList>
            <person name="Zhu H."/>
        </authorList>
    </citation>
    <scope>NUCLEOTIDE SEQUENCE [LARGE SCALE GENOMIC DNA]</scope>
    <source>
        <strain evidence="8">K2R23-3</strain>
    </source>
</reference>
<dbReference type="KEGG" id="paek:D3873_08990"/>
<feature type="transmembrane region" description="Helical" evidence="5">
    <location>
        <begin position="12"/>
        <end position="34"/>
    </location>
</feature>
<name>A0A385YT49_9BACL</name>
<keyword evidence="3 5" id="KW-1133">Transmembrane helix</keyword>
<evidence type="ECO:0000256" key="5">
    <source>
        <dbReference type="SAM" id="Phobius"/>
    </source>
</evidence>
<keyword evidence="2 5" id="KW-0812">Transmembrane</keyword>
<dbReference type="Proteomes" id="UP000265725">
    <property type="component" value="Chromosome"/>
</dbReference>
<dbReference type="OrthoDB" id="2353897at2"/>
<comment type="subcellular location">
    <subcellularLocation>
        <location evidence="1">Membrane</location>
    </subcellularLocation>
</comment>
<evidence type="ECO:0000256" key="4">
    <source>
        <dbReference type="ARBA" id="ARBA00023136"/>
    </source>
</evidence>
<evidence type="ECO:0000256" key="3">
    <source>
        <dbReference type="ARBA" id="ARBA00022989"/>
    </source>
</evidence>
<evidence type="ECO:0000256" key="2">
    <source>
        <dbReference type="ARBA" id="ARBA00022692"/>
    </source>
</evidence>
<evidence type="ECO:0000256" key="1">
    <source>
        <dbReference type="ARBA" id="ARBA00004370"/>
    </source>
</evidence>
<dbReference type="EMBL" id="CP032418">
    <property type="protein sequence ID" value="AYC29635.1"/>
    <property type="molecule type" value="Genomic_DNA"/>
</dbReference>
<dbReference type="NCBIfam" id="TIGR01592">
    <property type="entry name" value="holin_SPP1"/>
    <property type="match status" value="1"/>
</dbReference>